<feature type="transmembrane region" description="Helical" evidence="7">
    <location>
        <begin position="223"/>
        <end position="246"/>
    </location>
</feature>
<evidence type="ECO:0000256" key="3">
    <source>
        <dbReference type="ARBA" id="ARBA00022475"/>
    </source>
</evidence>
<evidence type="ECO:0000313" key="9">
    <source>
        <dbReference type="EMBL" id="MBB6730891.1"/>
    </source>
</evidence>
<evidence type="ECO:0000256" key="6">
    <source>
        <dbReference type="ARBA" id="ARBA00023136"/>
    </source>
</evidence>
<feature type="transmembrane region" description="Helical" evidence="7">
    <location>
        <begin position="130"/>
        <end position="151"/>
    </location>
</feature>
<dbReference type="SUPFAM" id="SSF161098">
    <property type="entry name" value="MetI-like"/>
    <property type="match status" value="1"/>
</dbReference>
<evidence type="ECO:0000256" key="7">
    <source>
        <dbReference type="RuleBase" id="RU363032"/>
    </source>
</evidence>
<organism evidence="9 10">
    <name type="scientific">Cohnella zeiphila</name>
    <dbReference type="NCBI Taxonomy" id="2761120"/>
    <lineage>
        <taxon>Bacteria</taxon>
        <taxon>Bacillati</taxon>
        <taxon>Bacillota</taxon>
        <taxon>Bacilli</taxon>
        <taxon>Bacillales</taxon>
        <taxon>Paenibacillaceae</taxon>
        <taxon>Cohnella</taxon>
    </lineage>
</organism>
<dbReference type="InterPro" id="IPR000515">
    <property type="entry name" value="MetI-like"/>
</dbReference>
<feature type="transmembrane region" description="Helical" evidence="7">
    <location>
        <begin position="88"/>
        <end position="109"/>
    </location>
</feature>
<dbReference type="PANTHER" id="PTHR30193:SF44">
    <property type="entry name" value="LACTOSE TRANSPORT SYSTEM PERMEASE PROTEIN LACF"/>
    <property type="match status" value="1"/>
</dbReference>
<keyword evidence="3" id="KW-1003">Cell membrane</keyword>
<dbReference type="Gene3D" id="1.10.3720.10">
    <property type="entry name" value="MetI-like"/>
    <property type="match status" value="1"/>
</dbReference>
<sequence length="312" mass="34903">MSPTSHASRTRRPSSSKSLYAQWPLYAMIVPGAILLIVYHYLPMLGFSMAFQNFKPTSGFLDSKWVGLDNFIYIMKLPNIYQVIWNTFYISIMKVVAGQVFPILVALLLNEIRIGFVKRGVQTLIYLPHFLSWIILGGILIEILSPSTGIVNQVIQAFGHQPVFFLGNANIFPYVLVVSDLWKEFGFSTIVYLAALTSINPQLYEAAVVDGATRLRQTWHITLPGMTPVVVLVATLSLGNILSAGFDQVFNLYNSSVYETGDIIDTLVYRMGIVQVKYSLATAIGLFKSVIGFLLIAVSYTLAYRLANYRIF</sequence>
<evidence type="ECO:0000313" key="10">
    <source>
        <dbReference type="Proteomes" id="UP000564644"/>
    </source>
</evidence>
<feature type="transmembrane region" description="Helical" evidence="7">
    <location>
        <begin position="20"/>
        <end position="42"/>
    </location>
</feature>
<protein>
    <submittedName>
        <fullName evidence="9">Sugar ABC transporter permease</fullName>
    </submittedName>
</protein>
<dbReference type="PROSITE" id="PS50928">
    <property type="entry name" value="ABC_TM1"/>
    <property type="match status" value="1"/>
</dbReference>
<dbReference type="CDD" id="cd06261">
    <property type="entry name" value="TM_PBP2"/>
    <property type="match status" value="1"/>
</dbReference>
<dbReference type="GO" id="GO:0005886">
    <property type="term" value="C:plasma membrane"/>
    <property type="evidence" value="ECO:0007669"/>
    <property type="project" value="UniProtKB-SubCell"/>
</dbReference>
<dbReference type="PANTHER" id="PTHR30193">
    <property type="entry name" value="ABC TRANSPORTER PERMEASE PROTEIN"/>
    <property type="match status" value="1"/>
</dbReference>
<keyword evidence="5 7" id="KW-1133">Transmembrane helix</keyword>
<name>A0A7X0SJ20_9BACL</name>
<feature type="domain" description="ABC transmembrane type-1" evidence="8">
    <location>
        <begin position="84"/>
        <end position="299"/>
    </location>
</feature>
<dbReference type="GO" id="GO:0055085">
    <property type="term" value="P:transmembrane transport"/>
    <property type="evidence" value="ECO:0007669"/>
    <property type="project" value="InterPro"/>
</dbReference>
<keyword evidence="10" id="KW-1185">Reference proteome</keyword>
<proteinExistence type="inferred from homology"/>
<evidence type="ECO:0000259" key="8">
    <source>
        <dbReference type="PROSITE" id="PS50928"/>
    </source>
</evidence>
<comment type="subcellular location">
    <subcellularLocation>
        <location evidence="1 7">Cell membrane</location>
        <topology evidence="1 7">Multi-pass membrane protein</topology>
    </subcellularLocation>
</comment>
<comment type="caution">
    <text evidence="9">The sequence shown here is derived from an EMBL/GenBank/DDBJ whole genome shotgun (WGS) entry which is preliminary data.</text>
</comment>
<keyword evidence="4 7" id="KW-0812">Transmembrane</keyword>
<reference evidence="9 10" key="1">
    <citation type="submission" date="2020-08" db="EMBL/GenBank/DDBJ databases">
        <title>Cohnella phylogeny.</title>
        <authorList>
            <person name="Dunlap C."/>
        </authorList>
    </citation>
    <scope>NUCLEOTIDE SEQUENCE [LARGE SCALE GENOMIC DNA]</scope>
    <source>
        <strain evidence="9 10">CBP 2801</strain>
    </source>
</reference>
<dbReference type="Proteomes" id="UP000564644">
    <property type="component" value="Unassembled WGS sequence"/>
</dbReference>
<comment type="similarity">
    <text evidence="7">Belongs to the binding-protein-dependent transport system permease family.</text>
</comment>
<dbReference type="Pfam" id="PF00528">
    <property type="entry name" value="BPD_transp_1"/>
    <property type="match status" value="1"/>
</dbReference>
<dbReference type="InterPro" id="IPR051393">
    <property type="entry name" value="ABC_transporter_permease"/>
</dbReference>
<dbReference type="InterPro" id="IPR035906">
    <property type="entry name" value="MetI-like_sf"/>
</dbReference>
<keyword evidence="6 7" id="KW-0472">Membrane</keyword>
<dbReference type="RefSeq" id="WP_185128546.1">
    <property type="nucleotide sequence ID" value="NZ_JACJVO010000009.1"/>
</dbReference>
<dbReference type="AlphaFoldDB" id="A0A7X0SJ20"/>
<evidence type="ECO:0000256" key="2">
    <source>
        <dbReference type="ARBA" id="ARBA00022448"/>
    </source>
</evidence>
<evidence type="ECO:0000256" key="5">
    <source>
        <dbReference type="ARBA" id="ARBA00022989"/>
    </source>
</evidence>
<dbReference type="EMBL" id="JACJVO010000009">
    <property type="protein sequence ID" value="MBB6730891.1"/>
    <property type="molecule type" value="Genomic_DNA"/>
</dbReference>
<evidence type="ECO:0000256" key="1">
    <source>
        <dbReference type="ARBA" id="ARBA00004651"/>
    </source>
</evidence>
<evidence type="ECO:0000256" key="4">
    <source>
        <dbReference type="ARBA" id="ARBA00022692"/>
    </source>
</evidence>
<feature type="transmembrane region" description="Helical" evidence="7">
    <location>
        <begin position="278"/>
        <end position="303"/>
    </location>
</feature>
<gene>
    <name evidence="9" type="ORF">H7C18_08245</name>
</gene>
<accession>A0A7X0SJ20</accession>
<keyword evidence="2 7" id="KW-0813">Transport</keyword>
<feature type="transmembrane region" description="Helical" evidence="7">
    <location>
        <begin position="163"/>
        <end position="182"/>
    </location>
</feature>